<protein>
    <submittedName>
        <fullName evidence="2">15752_t:CDS:1</fullName>
    </submittedName>
</protein>
<feature type="non-terminal residue" evidence="2">
    <location>
        <position position="41"/>
    </location>
</feature>
<dbReference type="EMBL" id="CAJVQA010053716">
    <property type="protein sequence ID" value="CAG8824007.1"/>
    <property type="molecule type" value="Genomic_DNA"/>
</dbReference>
<feature type="non-terminal residue" evidence="2">
    <location>
        <position position="1"/>
    </location>
</feature>
<comment type="caution">
    <text evidence="2">The sequence shown here is derived from an EMBL/GenBank/DDBJ whole genome shotgun (WGS) entry which is preliminary data.</text>
</comment>
<accession>A0A9N9KDV0</accession>
<dbReference type="Proteomes" id="UP000789759">
    <property type="component" value="Unassembled WGS sequence"/>
</dbReference>
<evidence type="ECO:0000313" key="3">
    <source>
        <dbReference type="Proteomes" id="UP000789759"/>
    </source>
</evidence>
<feature type="region of interest" description="Disordered" evidence="1">
    <location>
        <begin position="1"/>
        <end position="23"/>
    </location>
</feature>
<keyword evidence="3" id="KW-1185">Reference proteome</keyword>
<reference evidence="2" key="1">
    <citation type="submission" date="2021-06" db="EMBL/GenBank/DDBJ databases">
        <authorList>
            <person name="Kallberg Y."/>
            <person name="Tangrot J."/>
            <person name="Rosling A."/>
        </authorList>
    </citation>
    <scope>NUCLEOTIDE SEQUENCE</scope>
    <source>
        <strain evidence="2">FL966</strain>
    </source>
</reference>
<feature type="compositionally biased region" description="Basic and acidic residues" evidence="1">
    <location>
        <begin position="13"/>
        <end position="23"/>
    </location>
</feature>
<sequence length="41" mass="4711">TKPQTSISDDSDDHINQHNENDKFSFTNVYAQKLDNESTLL</sequence>
<name>A0A9N9KDV0_9GLOM</name>
<evidence type="ECO:0000313" key="2">
    <source>
        <dbReference type="EMBL" id="CAG8824007.1"/>
    </source>
</evidence>
<organism evidence="2 3">
    <name type="scientific">Cetraspora pellucida</name>
    <dbReference type="NCBI Taxonomy" id="1433469"/>
    <lineage>
        <taxon>Eukaryota</taxon>
        <taxon>Fungi</taxon>
        <taxon>Fungi incertae sedis</taxon>
        <taxon>Mucoromycota</taxon>
        <taxon>Glomeromycotina</taxon>
        <taxon>Glomeromycetes</taxon>
        <taxon>Diversisporales</taxon>
        <taxon>Gigasporaceae</taxon>
        <taxon>Cetraspora</taxon>
    </lineage>
</organism>
<gene>
    <name evidence="2" type="ORF">CPELLU_LOCUS19953</name>
</gene>
<proteinExistence type="predicted"/>
<dbReference type="AlphaFoldDB" id="A0A9N9KDV0"/>
<evidence type="ECO:0000256" key="1">
    <source>
        <dbReference type="SAM" id="MobiDB-lite"/>
    </source>
</evidence>